<keyword evidence="2" id="KW-0614">Plasmid</keyword>
<keyword evidence="1" id="KW-0472">Membrane</keyword>
<evidence type="ECO:0000256" key="1">
    <source>
        <dbReference type="SAM" id="Phobius"/>
    </source>
</evidence>
<reference evidence="2" key="1">
    <citation type="submission" date="2019-07" db="EMBL/GenBank/DDBJ databases">
        <authorList>
            <person name="Gao X."/>
            <person name="Wan M."/>
            <person name="Lv L."/>
            <person name="Liu J.-H."/>
        </authorList>
    </citation>
    <scope>NUCLEOTIDE SEQUENCE</scope>
    <source>
        <strain evidence="2">NC189</strain>
        <plasmid evidence="2">pHNNC189-2</plasmid>
    </source>
</reference>
<feature type="transmembrane region" description="Helical" evidence="1">
    <location>
        <begin position="6"/>
        <end position="23"/>
    </location>
</feature>
<protein>
    <submittedName>
        <fullName evidence="2">Uncharacterized protein</fullName>
    </submittedName>
</protein>
<organism evidence="2">
    <name type="scientific">Raoultella ornithinolytica</name>
    <name type="common">Klebsiella ornithinolytica</name>
    <dbReference type="NCBI Taxonomy" id="54291"/>
    <lineage>
        <taxon>Bacteria</taxon>
        <taxon>Pseudomonadati</taxon>
        <taxon>Pseudomonadota</taxon>
        <taxon>Gammaproteobacteria</taxon>
        <taxon>Enterobacterales</taxon>
        <taxon>Enterobacteriaceae</taxon>
        <taxon>Klebsiella/Raoultella group</taxon>
        <taxon>Raoultella</taxon>
    </lineage>
</organism>
<sequence>MSPWNVIFIFNNIIILLNNFLAYESNKVRRPVFYSFSAYEGL</sequence>
<accession>A0A7U1DZB2</accession>
<keyword evidence="1" id="KW-1133">Transmembrane helix</keyword>
<proteinExistence type="predicted"/>
<geneLocation type="plasmid" evidence="2">
    <name>pHNNC189-2</name>
</geneLocation>
<keyword evidence="1" id="KW-0812">Transmembrane</keyword>
<evidence type="ECO:0000313" key="2">
    <source>
        <dbReference type="EMBL" id="QQZ45294.1"/>
    </source>
</evidence>
<dbReference type="EMBL" id="MN175502">
    <property type="protein sequence ID" value="QQZ45294.1"/>
    <property type="molecule type" value="Genomic_DNA"/>
</dbReference>
<dbReference type="AlphaFoldDB" id="A0A7U1DZB2"/>
<name>A0A7U1DZB2_RAOOR</name>